<keyword evidence="5" id="KW-1185">Reference proteome</keyword>
<dbReference type="Proteomes" id="UP000254134">
    <property type="component" value="Unassembled WGS sequence"/>
</dbReference>
<dbReference type="InterPro" id="IPR020568">
    <property type="entry name" value="Ribosomal_Su5_D2-typ_SF"/>
</dbReference>
<dbReference type="GO" id="GO:0000105">
    <property type="term" value="P:L-histidine biosynthetic process"/>
    <property type="evidence" value="ECO:0007669"/>
    <property type="project" value="UniProtKB-KW"/>
</dbReference>
<reference evidence="5" key="2">
    <citation type="journal article" date="2019" name="MicrobiologyOpen">
        <title>High-quality draft genome sequence of Gaiella occulta isolated from a 150 meter deep mineral water borehole and comparison with the genome sequences of other deep-branching lineages of the phylum Actinobacteria.</title>
        <authorList>
            <person name="Severino R."/>
            <person name="Froufe H.J.C."/>
            <person name="Barroso C."/>
            <person name="Albuquerque L."/>
            <person name="Lobo-da-Cunha A."/>
            <person name="da Costa M.S."/>
            <person name="Egas C."/>
        </authorList>
    </citation>
    <scope>NUCLEOTIDE SEQUENCE [LARGE SCALE GENOMIC DNA]</scope>
    <source>
        <strain evidence="5">F2-233</strain>
    </source>
</reference>
<keyword evidence="3" id="KW-0456">Lyase</keyword>
<dbReference type="InterPro" id="IPR038494">
    <property type="entry name" value="IGPD_sf"/>
</dbReference>
<dbReference type="AlphaFoldDB" id="A0A7M2YYL8"/>
<protein>
    <submittedName>
        <fullName evidence="4">Imidazoleglycerol-phosphate dehydratase</fullName>
    </submittedName>
</protein>
<dbReference type="Gene3D" id="3.30.230.40">
    <property type="entry name" value="Imidazole glycerol phosphate dehydratase, domain 1"/>
    <property type="match status" value="2"/>
</dbReference>
<evidence type="ECO:0000313" key="4">
    <source>
        <dbReference type="EMBL" id="RDI75196.1"/>
    </source>
</evidence>
<evidence type="ECO:0000256" key="1">
    <source>
        <dbReference type="ARBA" id="ARBA00022605"/>
    </source>
</evidence>
<dbReference type="RefSeq" id="WP_114795423.1">
    <property type="nucleotide sequence ID" value="NZ_QQZY01000002.1"/>
</dbReference>
<dbReference type="GO" id="GO:0004424">
    <property type="term" value="F:imidazoleglycerol-phosphate dehydratase activity"/>
    <property type="evidence" value="ECO:0007669"/>
    <property type="project" value="InterPro"/>
</dbReference>
<accession>A0A7M2YYL8</accession>
<evidence type="ECO:0000313" key="5">
    <source>
        <dbReference type="Proteomes" id="UP000254134"/>
    </source>
</evidence>
<dbReference type="Pfam" id="PF00475">
    <property type="entry name" value="IGPD"/>
    <property type="match status" value="1"/>
</dbReference>
<dbReference type="SUPFAM" id="SSF54211">
    <property type="entry name" value="Ribosomal protein S5 domain 2-like"/>
    <property type="match status" value="1"/>
</dbReference>
<evidence type="ECO:0000256" key="2">
    <source>
        <dbReference type="ARBA" id="ARBA00023102"/>
    </source>
</evidence>
<sequence>MSGARLTHGAGESNVATGMPVLDHLLALLARAGRFDLTLEIEPDEPAAEVDAAGAALGLAVAPLLRPGAHGAGTMPADEALAMVVLEASGVPLVAANADLTGASGLGTDMAARFLRALADAARLTLHVRLIEGEDTDHVLAAIFKALGVALADATSRP</sequence>
<organism evidence="4 5">
    <name type="scientific">Gaiella occulta</name>
    <dbReference type="NCBI Taxonomy" id="1002870"/>
    <lineage>
        <taxon>Bacteria</taxon>
        <taxon>Bacillati</taxon>
        <taxon>Actinomycetota</taxon>
        <taxon>Thermoleophilia</taxon>
        <taxon>Gaiellales</taxon>
        <taxon>Gaiellaceae</taxon>
        <taxon>Gaiella</taxon>
    </lineage>
</organism>
<dbReference type="EMBL" id="QQZY01000002">
    <property type="protein sequence ID" value="RDI75196.1"/>
    <property type="molecule type" value="Genomic_DNA"/>
</dbReference>
<dbReference type="InterPro" id="IPR000807">
    <property type="entry name" value="ImidazoleglycerolP_deHydtase"/>
</dbReference>
<reference evidence="4 5" key="1">
    <citation type="submission" date="2018-07" db="EMBL/GenBank/DDBJ databases">
        <title>High-quality-draft genome sequence of Gaiella occulta.</title>
        <authorList>
            <person name="Severino R."/>
            <person name="Froufe H.J.C."/>
            <person name="Rainey F.A."/>
            <person name="Barroso C."/>
            <person name="Albuquerque L."/>
            <person name="Lobo-Da-Cunha A."/>
            <person name="Da Costa M.S."/>
            <person name="Egas C."/>
        </authorList>
    </citation>
    <scope>NUCLEOTIDE SEQUENCE [LARGE SCALE GENOMIC DNA]</scope>
    <source>
        <strain evidence="4 5">F2-233</strain>
    </source>
</reference>
<dbReference type="PANTHER" id="PTHR23133:SF2">
    <property type="entry name" value="IMIDAZOLEGLYCEROL-PHOSPHATE DEHYDRATASE"/>
    <property type="match status" value="1"/>
</dbReference>
<comment type="caution">
    <text evidence="4">The sequence shown here is derived from an EMBL/GenBank/DDBJ whole genome shotgun (WGS) entry which is preliminary data.</text>
</comment>
<name>A0A7M2YYL8_9ACTN</name>
<dbReference type="PANTHER" id="PTHR23133">
    <property type="entry name" value="IMIDAZOLEGLYCEROL-PHOSPHATE DEHYDRATASE HIS7"/>
    <property type="match status" value="1"/>
</dbReference>
<dbReference type="OrthoDB" id="9790411at2"/>
<evidence type="ECO:0000256" key="3">
    <source>
        <dbReference type="ARBA" id="ARBA00023239"/>
    </source>
</evidence>
<proteinExistence type="predicted"/>
<keyword evidence="2" id="KW-0368">Histidine biosynthesis</keyword>
<gene>
    <name evidence="4" type="ORF">Gocc_0994</name>
</gene>
<keyword evidence="1" id="KW-0028">Amino-acid biosynthesis</keyword>